<gene>
    <name evidence="2" type="ORF">EI77_04583</name>
</gene>
<reference evidence="2 3" key="1">
    <citation type="submission" date="2019-03" db="EMBL/GenBank/DDBJ databases">
        <title>Genomic Encyclopedia of Archaeal and Bacterial Type Strains, Phase II (KMG-II): from individual species to whole genera.</title>
        <authorList>
            <person name="Goeker M."/>
        </authorList>
    </citation>
    <scope>NUCLEOTIDE SEQUENCE [LARGE SCALE GENOMIC DNA]</scope>
    <source>
        <strain evidence="2 3">ATCC 25309</strain>
    </source>
</reference>
<keyword evidence="3" id="KW-1185">Reference proteome</keyword>
<evidence type="ECO:0000313" key="3">
    <source>
        <dbReference type="Proteomes" id="UP000295662"/>
    </source>
</evidence>
<organism evidence="2 3">
    <name type="scientific">Prosthecobacter fusiformis</name>
    <dbReference type="NCBI Taxonomy" id="48464"/>
    <lineage>
        <taxon>Bacteria</taxon>
        <taxon>Pseudomonadati</taxon>
        <taxon>Verrucomicrobiota</taxon>
        <taxon>Verrucomicrobiia</taxon>
        <taxon>Verrucomicrobiales</taxon>
        <taxon>Verrucomicrobiaceae</taxon>
        <taxon>Prosthecobacter</taxon>
    </lineage>
</organism>
<dbReference type="EMBL" id="SOCA01000017">
    <property type="protein sequence ID" value="TDU63062.1"/>
    <property type="molecule type" value="Genomic_DNA"/>
</dbReference>
<keyword evidence="1" id="KW-0812">Transmembrane</keyword>
<protein>
    <submittedName>
        <fullName evidence="2">Uncharacterized protein</fullName>
    </submittedName>
</protein>
<dbReference type="AlphaFoldDB" id="A0A4R7RJY9"/>
<feature type="transmembrane region" description="Helical" evidence="1">
    <location>
        <begin position="95"/>
        <end position="115"/>
    </location>
</feature>
<dbReference type="Proteomes" id="UP000295662">
    <property type="component" value="Unassembled WGS sequence"/>
</dbReference>
<name>A0A4R7RJY9_9BACT</name>
<dbReference type="RefSeq" id="WP_133797538.1">
    <property type="nucleotide sequence ID" value="NZ_SOCA01000017.1"/>
</dbReference>
<feature type="transmembrane region" description="Helical" evidence="1">
    <location>
        <begin position="62"/>
        <end position="83"/>
    </location>
</feature>
<feature type="transmembrane region" description="Helical" evidence="1">
    <location>
        <begin position="121"/>
        <end position="138"/>
    </location>
</feature>
<evidence type="ECO:0000256" key="1">
    <source>
        <dbReference type="SAM" id="Phobius"/>
    </source>
</evidence>
<accession>A0A4R7RJY9</accession>
<evidence type="ECO:0000313" key="2">
    <source>
        <dbReference type="EMBL" id="TDU63062.1"/>
    </source>
</evidence>
<keyword evidence="1" id="KW-0472">Membrane</keyword>
<sequence>MSEATPPNPALTLEELKKAVETKTAATEQAAEAVNQITTQGQPTTESAANAAGWSPELVTHLGLGLLIFSILLMGLIGFLIYKEKITPPLHDGQWLVRTLVIPICVIAAVFLVITGYSQDQIAPVIGLLGTIIGYLLGAGTRTPPDTAAQAPTR</sequence>
<proteinExistence type="predicted"/>
<keyword evidence="1" id="KW-1133">Transmembrane helix</keyword>
<comment type="caution">
    <text evidence="2">The sequence shown here is derived from an EMBL/GenBank/DDBJ whole genome shotgun (WGS) entry which is preliminary data.</text>
</comment>